<comment type="caution">
    <text evidence="2">The sequence shown here is derived from an EMBL/GenBank/DDBJ whole genome shotgun (WGS) entry which is preliminary data.</text>
</comment>
<accession>A0ABR7MB47</accession>
<feature type="domain" description="HMA" evidence="1">
    <location>
        <begin position="17"/>
        <end position="84"/>
    </location>
</feature>
<dbReference type="Gene3D" id="3.30.70.100">
    <property type="match status" value="1"/>
</dbReference>
<protein>
    <recommendedName>
        <fullName evidence="1">HMA domain-containing protein</fullName>
    </recommendedName>
</protein>
<dbReference type="SUPFAM" id="SSF55008">
    <property type="entry name" value="HMA, heavy metal-associated domain"/>
    <property type="match status" value="1"/>
</dbReference>
<sequence length="176" mass="18643">MVLAIVLSGYSAGAQFTKATLQASGLTCALCTKAINKSLEQLPFVSSVKADIKSSSFGIVFKDGSDVDIDAIRKGVEDAGFSVSKLQLTGSFSQVAIKNDTHATINGKTYHFLSVANRVLDGEQQVTIVDRNFLGAKEFKKYSKSSNMSCVQTGKAGDCCAKDGVSGGTRIYHVTI</sequence>
<dbReference type="InterPro" id="IPR006121">
    <property type="entry name" value="HMA_dom"/>
</dbReference>
<gene>
    <name evidence="2" type="ORF">BC349_14355</name>
</gene>
<evidence type="ECO:0000313" key="3">
    <source>
        <dbReference type="Proteomes" id="UP000765802"/>
    </source>
</evidence>
<keyword evidence="3" id="KW-1185">Reference proteome</keyword>
<dbReference type="Pfam" id="PF00403">
    <property type="entry name" value="HMA"/>
    <property type="match status" value="1"/>
</dbReference>
<evidence type="ECO:0000313" key="2">
    <source>
        <dbReference type="EMBL" id="MBC6492240.1"/>
    </source>
</evidence>
<organism evidence="2 3">
    <name type="scientific">Flavihumibacter stibioxidans</name>
    <dbReference type="NCBI Taxonomy" id="1834163"/>
    <lineage>
        <taxon>Bacteria</taxon>
        <taxon>Pseudomonadati</taxon>
        <taxon>Bacteroidota</taxon>
        <taxon>Chitinophagia</taxon>
        <taxon>Chitinophagales</taxon>
        <taxon>Chitinophagaceae</taxon>
        <taxon>Flavihumibacter</taxon>
    </lineage>
</organism>
<dbReference type="InterPro" id="IPR036163">
    <property type="entry name" value="HMA_dom_sf"/>
</dbReference>
<proteinExistence type="predicted"/>
<dbReference type="EMBL" id="MBUA01000027">
    <property type="protein sequence ID" value="MBC6492240.1"/>
    <property type="molecule type" value="Genomic_DNA"/>
</dbReference>
<reference evidence="2 3" key="1">
    <citation type="submission" date="2016-07" db="EMBL/GenBank/DDBJ databases">
        <title>Genome analysis of Flavihumibacter stibioxidans YS-17.</title>
        <authorList>
            <person name="Shi K."/>
            <person name="Han Y."/>
            <person name="Wang G."/>
        </authorList>
    </citation>
    <scope>NUCLEOTIDE SEQUENCE [LARGE SCALE GENOMIC DNA]</scope>
    <source>
        <strain evidence="2 3">YS-17</strain>
    </source>
</reference>
<dbReference type="Proteomes" id="UP000765802">
    <property type="component" value="Unassembled WGS sequence"/>
</dbReference>
<evidence type="ECO:0000259" key="1">
    <source>
        <dbReference type="PROSITE" id="PS50846"/>
    </source>
</evidence>
<name>A0ABR7MB47_9BACT</name>
<dbReference type="PROSITE" id="PS50846">
    <property type="entry name" value="HMA_2"/>
    <property type="match status" value="1"/>
</dbReference>